<feature type="domain" description="HIT" evidence="2">
    <location>
        <begin position="3"/>
        <end position="111"/>
    </location>
</feature>
<feature type="short sequence motif" description="Histidine triad motif" evidence="1">
    <location>
        <begin position="95"/>
        <end position="99"/>
    </location>
</feature>
<dbReference type="PROSITE" id="PS51084">
    <property type="entry name" value="HIT_2"/>
    <property type="match status" value="1"/>
</dbReference>
<reference evidence="3" key="1">
    <citation type="submission" date="2023-06" db="EMBL/GenBank/DDBJ databases">
        <title>Identification and characterization of horizontal gene transfer across gut microbiota members of farm animals based on homology search.</title>
        <authorList>
            <person name="Schwarzerova J."/>
            <person name="Nykrynova M."/>
            <person name="Jureckova K."/>
            <person name="Cejkova D."/>
            <person name="Rychlik I."/>
        </authorList>
    </citation>
    <scope>NUCLEOTIDE SEQUENCE</scope>
    <source>
        <strain evidence="3">ET39</strain>
    </source>
</reference>
<gene>
    <name evidence="3" type="ORF">QUV96_00520</name>
</gene>
<dbReference type="PANTHER" id="PTHR46648:SF1">
    <property type="entry name" value="ADENOSINE 5'-MONOPHOSPHORAMIDASE HNT1"/>
    <property type="match status" value="1"/>
</dbReference>
<keyword evidence="3" id="KW-0489">Methyltransferase</keyword>
<dbReference type="Proteomes" id="UP001529340">
    <property type="component" value="Unassembled WGS sequence"/>
</dbReference>
<dbReference type="CDD" id="cd01277">
    <property type="entry name" value="HINT_subgroup"/>
    <property type="match status" value="1"/>
</dbReference>
<dbReference type="EMBL" id="JAUDCG010000002">
    <property type="protein sequence ID" value="MDM8156117.1"/>
    <property type="molecule type" value="Genomic_DNA"/>
</dbReference>
<dbReference type="Pfam" id="PF01230">
    <property type="entry name" value="HIT"/>
    <property type="match status" value="1"/>
</dbReference>
<dbReference type="SUPFAM" id="SSF54197">
    <property type="entry name" value="HIT-like"/>
    <property type="match status" value="1"/>
</dbReference>
<keyword evidence="4" id="KW-1185">Reference proteome</keyword>
<evidence type="ECO:0000313" key="3">
    <source>
        <dbReference type="EMBL" id="MDM8156117.1"/>
    </source>
</evidence>
<dbReference type="PANTHER" id="PTHR46648">
    <property type="entry name" value="HIT FAMILY PROTEIN 1"/>
    <property type="match status" value="1"/>
</dbReference>
<accession>A0ABT7U903</accession>
<evidence type="ECO:0000313" key="4">
    <source>
        <dbReference type="Proteomes" id="UP001529340"/>
    </source>
</evidence>
<dbReference type="InterPro" id="IPR001310">
    <property type="entry name" value="Histidine_triad_HIT"/>
</dbReference>
<dbReference type="InterPro" id="IPR036265">
    <property type="entry name" value="HIT-like_sf"/>
</dbReference>
<sequence length="133" mass="14756">MCVFCDIIEGKIPSSKIYEDDTVVAFLDLSQVTKGHALVVPKAHYDHFLSCDSDTLAHLMLVAQKLANHIMQVTNAAGMNILSNVNEAAGQSVMHFHVHLIPRYDETDAITLEFNESPKQDLDALAAQLRYSE</sequence>
<organism evidence="3 4">
    <name type="scientific">Amedibacillus dolichus</name>
    <dbReference type="NCBI Taxonomy" id="31971"/>
    <lineage>
        <taxon>Bacteria</taxon>
        <taxon>Bacillati</taxon>
        <taxon>Bacillota</taxon>
        <taxon>Erysipelotrichia</taxon>
        <taxon>Erysipelotrichales</taxon>
        <taxon>Erysipelotrichaceae</taxon>
        <taxon>Amedibacillus</taxon>
    </lineage>
</organism>
<proteinExistence type="predicted"/>
<keyword evidence="3" id="KW-0808">Transferase</keyword>
<dbReference type="InterPro" id="IPR011146">
    <property type="entry name" value="HIT-like"/>
</dbReference>
<dbReference type="PROSITE" id="PS00892">
    <property type="entry name" value="HIT_1"/>
    <property type="match status" value="1"/>
</dbReference>
<comment type="caution">
    <text evidence="3">The sequence shown here is derived from an EMBL/GenBank/DDBJ whole genome shotgun (WGS) entry which is preliminary data.</text>
</comment>
<dbReference type="InterPro" id="IPR019808">
    <property type="entry name" value="Histidine_triad_CS"/>
</dbReference>
<protein>
    <submittedName>
        <fullName evidence="3">HIT family protein</fullName>
        <ecNumber evidence="3">2.1.1.-</ecNumber>
    </submittedName>
</protein>
<dbReference type="GO" id="GO:0032259">
    <property type="term" value="P:methylation"/>
    <property type="evidence" value="ECO:0007669"/>
    <property type="project" value="UniProtKB-KW"/>
</dbReference>
<dbReference type="Gene3D" id="3.30.428.10">
    <property type="entry name" value="HIT-like"/>
    <property type="match status" value="1"/>
</dbReference>
<evidence type="ECO:0000256" key="1">
    <source>
        <dbReference type="PROSITE-ProRule" id="PRU00464"/>
    </source>
</evidence>
<dbReference type="GO" id="GO:0008168">
    <property type="term" value="F:methyltransferase activity"/>
    <property type="evidence" value="ECO:0007669"/>
    <property type="project" value="UniProtKB-KW"/>
</dbReference>
<dbReference type="InterPro" id="IPR039384">
    <property type="entry name" value="HINT"/>
</dbReference>
<evidence type="ECO:0000259" key="2">
    <source>
        <dbReference type="PROSITE" id="PS51084"/>
    </source>
</evidence>
<dbReference type="RefSeq" id="WP_289606590.1">
    <property type="nucleotide sequence ID" value="NZ_JAUDCG010000002.1"/>
</dbReference>
<dbReference type="PRINTS" id="PR00332">
    <property type="entry name" value="HISTRIAD"/>
</dbReference>
<name>A0ABT7U903_9FIRM</name>
<dbReference type="EC" id="2.1.1.-" evidence="3"/>
<reference evidence="3" key="2">
    <citation type="submission" date="2023-06" db="EMBL/GenBank/DDBJ databases">
        <authorList>
            <person name="Zeman M."/>
            <person name="Kubasova T."/>
            <person name="Jahodarova E."/>
            <person name="Nykrynova M."/>
            <person name="Rychlik I."/>
        </authorList>
    </citation>
    <scope>NUCLEOTIDE SEQUENCE</scope>
    <source>
        <strain evidence="3">ET39</strain>
    </source>
</reference>